<evidence type="ECO:0000256" key="4">
    <source>
        <dbReference type="ARBA" id="ARBA00023242"/>
    </source>
</evidence>
<dbReference type="PANTHER" id="PTHR28605">
    <property type="entry name" value="CTF8, CHROMOSOME TRANSMISSION FIDELITY FACTOR 8 HOMOLOG (S. CEREVISIAE)"/>
    <property type="match status" value="1"/>
</dbReference>
<evidence type="ECO:0000256" key="2">
    <source>
        <dbReference type="ARBA" id="ARBA00022705"/>
    </source>
</evidence>
<dbReference type="InterPro" id="IPR018607">
    <property type="entry name" value="Ctf8"/>
</dbReference>
<evidence type="ECO:0000256" key="6">
    <source>
        <dbReference type="ARBA" id="ARBA00038447"/>
    </source>
</evidence>
<keyword evidence="4" id="KW-0539">Nucleus</keyword>
<name>A0A6A6PGE1_9PEZI</name>
<dbReference type="Pfam" id="PF09696">
    <property type="entry name" value="Ctf8"/>
    <property type="match status" value="1"/>
</dbReference>
<evidence type="ECO:0000256" key="1">
    <source>
        <dbReference type="ARBA" id="ARBA00004123"/>
    </source>
</evidence>
<keyword evidence="5" id="KW-0131">Cell cycle</keyword>
<evidence type="ECO:0000256" key="5">
    <source>
        <dbReference type="ARBA" id="ARBA00023306"/>
    </source>
</evidence>
<dbReference type="GO" id="GO:0006260">
    <property type="term" value="P:DNA replication"/>
    <property type="evidence" value="ECO:0007669"/>
    <property type="project" value="UniProtKB-KW"/>
</dbReference>
<dbReference type="PANTHER" id="PTHR28605:SF1">
    <property type="entry name" value="CHROMOSOME TRANSMISSION FIDELITY FACTOR 8"/>
    <property type="match status" value="1"/>
</dbReference>
<keyword evidence="3" id="KW-0238">DNA-binding</keyword>
<proteinExistence type="inferred from homology"/>
<dbReference type="GO" id="GO:0007064">
    <property type="term" value="P:mitotic sister chromatid cohesion"/>
    <property type="evidence" value="ECO:0007669"/>
    <property type="project" value="InterPro"/>
</dbReference>
<accession>A0A6A6PGE1</accession>
<evidence type="ECO:0000256" key="3">
    <source>
        <dbReference type="ARBA" id="ARBA00023125"/>
    </source>
</evidence>
<comment type="subcellular location">
    <subcellularLocation>
        <location evidence="1">Nucleus</location>
    </subcellularLocation>
</comment>
<organism evidence="7 8">
    <name type="scientific">Neohortaea acidophila</name>
    <dbReference type="NCBI Taxonomy" id="245834"/>
    <lineage>
        <taxon>Eukaryota</taxon>
        <taxon>Fungi</taxon>
        <taxon>Dikarya</taxon>
        <taxon>Ascomycota</taxon>
        <taxon>Pezizomycotina</taxon>
        <taxon>Dothideomycetes</taxon>
        <taxon>Dothideomycetidae</taxon>
        <taxon>Mycosphaerellales</taxon>
        <taxon>Teratosphaeriaceae</taxon>
        <taxon>Neohortaea</taxon>
    </lineage>
</organism>
<protein>
    <submittedName>
        <fullName evidence="7">Chromosome transmission fidelity protein 8</fullName>
    </submittedName>
</protein>
<dbReference type="GeneID" id="54479433"/>
<dbReference type="EMBL" id="MU001642">
    <property type="protein sequence ID" value="KAF2479039.1"/>
    <property type="molecule type" value="Genomic_DNA"/>
</dbReference>
<sequence>MPTIPIYPQSRQGATHHSNLPHVLQTPSGLAVVEIQGTIKCSTPHTGAHDDVLAAVGRVVFPYYDDAKGAGDNAWQKRVYLYIGQHQRLTGEVKKLANPMALLRRRAASNDGHDELEIAEIVHYKLTFAHRPEPVGANGGE</sequence>
<dbReference type="GO" id="GO:0031390">
    <property type="term" value="C:Ctf18 RFC-like complex"/>
    <property type="evidence" value="ECO:0007669"/>
    <property type="project" value="InterPro"/>
</dbReference>
<dbReference type="GO" id="GO:0003677">
    <property type="term" value="F:DNA binding"/>
    <property type="evidence" value="ECO:0007669"/>
    <property type="project" value="UniProtKB-KW"/>
</dbReference>
<dbReference type="RefSeq" id="XP_033585609.1">
    <property type="nucleotide sequence ID" value="XM_033738431.1"/>
</dbReference>
<comment type="similarity">
    <text evidence="6">Belongs to the CTF8 family.</text>
</comment>
<dbReference type="OrthoDB" id="121932at2759"/>
<dbReference type="AlphaFoldDB" id="A0A6A6PGE1"/>
<keyword evidence="8" id="KW-1185">Reference proteome</keyword>
<dbReference type="Proteomes" id="UP000799767">
    <property type="component" value="Unassembled WGS sequence"/>
</dbReference>
<gene>
    <name evidence="7" type="ORF">BDY17DRAFT_47661</name>
</gene>
<reference evidence="7" key="1">
    <citation type="journal article" date="2020" name="Stud. Mycol.">
        <title>101 Dothideomycetes genomes: a test case for predicting lifestyles and emergence of pathogens.</title>
        <authorList>
            <person name="Haridas S."/>
            <person name="Albert R."/>
            <person name="Binder M."/>
            <person name="Bloem J."/>
            <person name="Labutti K."/>
            <person name="Salamov A."/>
            <person name="Andreopoulos B."/>
            <person name="Baker S."/>
            <person name="Barry K."/>
            <person name="Bills G."/>
            <person name="Bluhm B."/>
            <person name="Cannon C."/>
            <person name="Castanera R."/>
            <person name="Culley D."/>
            <person name="Daum C."/>
            <person name="Ezra D."/>
            <person name="Gonzalez J."/>
            <person name="Henrissat B."/>
            <person name="Kuo A."/>
            <person name="Liang C."/>
            <person name="Lipzen A."/>
            <person name="Lutzoni F."/>
            <person name="Magnuson J."/>
            <person name="Mondo S."/>
            <person name="Nolan M."/>
            <person name="Ohm R."/>
            <person name="Pangilinan J."/>
            <person name="Park H.-J."/>
            <person name="Ramirez L."/>
            <person name="Alfaro M."/>
            <person name="Sun H."/>
            <person name="Tritt A."/>
            <person name="Yoshinaga Y."/>
            <person name="Zwiers L.-H."/>
            <person name="Turgeon B."/>
            <person name="Goodwin S."/>
            <person name="Spatafora J."/>
            <person name="Crous P."/>
            <person name="Grigoriev I."/>
        </authorList>
    </citation>
    <scope>NUCLEOTIDE SEQUENCE</scope>
    <source>
        <strain evidence="7">CBS 113389</strain>
    </source>
</reference>
<evidence type="ECO:0000313" key="7">
    <source>
        <dbReference type="EMBL" id="KAF2479039.1"/>
    </source>
</evidence>
<keyword evidence="2" id="KW-0235">DNA replication</keyword>
<evidence type="ECO:0000313" key="8">
    <source>
        <dbReference type="Proteomes" id="UP000799767"/>
    </source>
</evidence>